<dbReference type="InterPro" id="IPR018316">
    <property type="entry name" value="Tubulin/FtsZ_2-layer-sand-dom"/>
</dbReference>
<dbReference type="Gene3D" id="3.30.1330.20">
    <property type="entry name" value="Tubulin/FtsZ, C-terminal domain"/>
    <property type="match status" value="1"/>
</dbReference>
<feature type="domain" description="Tubulin/FtsZ GTPase" evidence="9">
    <location>
        <begin position="49"/>
        <end position="248"/>
    </location>
</feature>
<dbReference type="FunFam" id="1.10.287.600:FF:000004">
    <property type="entry name" value="Tubulin gamma chain"/>
    <property type="match status" value="1"/>
</dbReference>
<dbReference type="AlphaFoldDB" id="A0A4T0PL64"/>
<dbReference type="NCBIfam" id="TIGR01983">
    <property type="entry name" value="UbiG"/>
    <property type="match status" value="1"/>
</dbReference>
<dbReference type="HAMAP" id="MF_00472">
    <property type="entry name" value="UbiG"/>
    <property type="match status" value="1"/>
</dbReference>
<evidence type="ECO:0000313" key="12">
    <source>
        <dbReference type="EMBL" id="TIC66191.1"/>
    </source>
</evidence>
<dbReference type="GO" id="GO:0005525">
    <property type="term" value="F:GTP binding"/>
    <property type="evidence" value="ECO:0007669"/>
    <property type="project" value="UniProtKB-KW"/>
</dbReference>
<feature type="domain" description="Tubulin/FtsZ 2-layer sandwich" evidence="10">
    <location>
        <begin position="250"/>
        <end position="394"/>
    </location>
</feature>
<comment type="function">
    <text evidence="8">O-methyltransferase required for two non-consecutive steps during ubiquinone biosynthesis. Catalyzes the 2 O-methylation of 3,4-dihydroxy-5-(all-trans-polyprenyl)benzoic acid into 4-hydroxy-3-methoxy-5-(all-trans-polyprenyl)benzoic acid. Also catalyzes the last step of ubiquinone biosynthesis by mediating methylation of 3-demethylubiquinone into ubiquinone. Also able to mediate the methylation of 3-demethylubiquinol into ubiquinol.</text>
</comment>
<dbReference type="InterPro" id="IPR029063">
    <property type="entry name" value="SAM-dependent_MTases_sf"/>
</dbReference>
<dbReference type="GO" id="GO:0046872">
    <property type="term" value="F:metal ion binding"/>
    <property type="evidence" value="ECO:0007669"/>
    <property type="project" value="UniProtKB-KW"/>
</dbReference>
<keyword evidence="8" id="KW-0808">Transferase</keyword>
<dbReference type="SUPFAM" id="SSF55307">
    <property type="entry name" value="Tubulin C-terminal domain-like"/>
    <property type="match status" value="1"/>
</dbReference>
<reference evidence="13 14" key="1">
    <citation type="submission" date="2019-03" db="EMBL/GenBank/DDBJ databases">
        <title>Sequencing 25 genomes of Wallemia mellicola.</title>
        <authorList>
            <person name="Gostincar C."/>
        </authorList>
    </citation>
    <scope>NUCLEOTIDE SEQUENCE [LARGE SCALE GENOMIC DNA]</scope>
    <source>
        <strain evidence="12 14">EXF-757</strain>
        <strain evidence="11 13">EXF-8738</strain>
    </source>
</reference>
<comment type="similarity">
    <text evidence="8">Belongs to the class I-like SAM-binding methyltransferase superfamily. UbiG/COQ3 family.</text>
</comment>
<comment type="cofactor">
    <cofactor evidence="8">
        <name>Mg(2+)</name>
        <dbReference type="ChEBI" id="CHEBI:18420"/>
    </cofactor>
</comment>
<dbReference type="EC" id="2.1.1.114" evidence="8"/>
<feature type="binding site" evidence="8">
    <location>
        <position position="645"/>
    </location>
    <ligand>
        <name>Mg(2+)</name>
        <dbReference type="ChEBI" id="CHEBI:18420"/>
    </ligand>
</feature>
<keyword evidence="8" id="KW-0460">Magnesium</keyword>
<gene>
    <name evidence="8" type="primary">COQ3</name>
    <name evidence="12" type="ORF">E3Q01_01778</name>
    <name evidence="11" type="ORF">E3Q10_01920</name>
</gene>
<dbReference type="Pfam" id="PF13489">
    <property type="entry name" value="Methyltransf_23"/>
    <property type="match status" value="1"/>
</dbReference>
<keyword evidence="8" id="KW-0949">S-adenosyl-L-methionine</keyword>
<evidence type="ECO:0000256" key="7">
    <source>
        <dbReference type="ARBA" id="ARBA00023212"/>
    </source>
</evidence>
<proteinExistence type="inferred from homology"/>
<comment type="catalytic activity">
    <reaction evidence="8">
        <text>a 3-demethylubiquinol + S-adenosyl-L-methionine = a ubiquinol + S-adenosyl-L-homocysteine + H(+)</text>
        <dbReference type="Rhea" id="RHEA:44380"/>
        <dbReference type="Rhea" id="RHEA-COMP:9566"/>
        <dbReference type="Rhea" id="RHEA-COMP:10914"/>
        <dbReference type="ChEBI" id="CHEBI:15378"/>
        <dbReference type="ChEBI" id="CHEBI:17976"/>
        <dbReference type="ChEBI" id="CHEBI:57856"/>
        <dbReference type="ChEBI" id="CHEBI:59789"/>
        <dbReference type="ChEBI" id="CHEBI:84422"/>
        <dbReference type="EC" id="2.1.1.64"/>
    </reaction>
</comment>
<evidence type="ECO:0000256" key="6">
    <source>
        <dbReference type="ARBA" id="ARBA00023134"/>
    </source>
</evidence>
<dbReference type="EC" id="2.1.1.-" evidence="8"/>
<feature type="binding site" evidence="8">
    <location>
        <position position="534"/>
    </location>
    <ligand>
        <name>S-adenosyl-L-methionine</name>
        <dbReference type="ChEBI" id="CHEBI:59789"/>
    </ligand>
</feature>
<dbReference type="EMBL" id="SPRO01000016">
    <property type="protein sequence ID" value="TIC30794.1"/>
    <property type="molecule type" value="Genomic_DNA"/>
</dbReference>
<dbReference type="PROSITE" id="PS00227">
    <property type="entry name" value="TUBULIN"/>
    <property type="match status" value="1"/>
</dbReference>
<dbReference type="Pfam" id="PF00091">
    <property type="entry name" value="Tubulin"/>
    <property type="match status" value="1"/>
</dbReference>
<dbReference type="InterPro" id="IPR017975">
    <property type="entry name" value="Tubulin_CS"/>
</dbReference>
<dbReference type="Proteomes" id="UP000310708">
    <property type="component" value="Unassembled WGS sequence"/>
</dbReference>
<dbReference type="FunFam" id="3.40.50.1440:FF:000012">
    <property type="entry name" value="Tubulin gamma chain"/>
    <property type="match status" value="1"/>
</dbReference>
<feature type="binding site" evidence="8">
    <location>
        <position position="575"/>
    </location>
    <ligand>
        <name>S-adenosyl-L-methionine</name>
        <dbReference type="ChEBI" id="CHEBI:59789"/>
    </ligand>
</feature>
<keyword evidence="8" id="KW-0496">Mitochondrion</keyword>
<name>A0A4T0PL64_9BASI</name>
<evidence type="ECO:0000313" key="11">
    <source>
        <dbReference type="EMBL" id="TIC30794.1"/>
    </source>
</evidence>
<dbReference type="FunFam" id="3.30.1330.20:FF:000003">
    <property type="entry name" value="Tubulin gamma chain"/>
    <property type="match status" value="1"/>
</dbReference>
<dbReference type="PRINTS" id="PR01164">
    <property type="entry name" value="GAMMATUBULIN"/>
</dbReference>
<keyword evidence="8" id="KW-0479">Metal-binding</keyword>
<dbReference type="EMBL" id="SPRX01000018">
    <property type="protein sequence ID" value="TIC66191.1"/>
    <property type="molecule type" value="Genomic_DNA"/>
</dbReference>
<keyword evidence="8" id="KW-0489">Methyltransferase</keyword>
<comment type="similarity">
    <text evidence="2">Belongs to the tubulin family.</text>
</comment>
<dbReference type="Proteomes" id="UP000305647">
    <property type="component" value="Unassembled WGS sequence"/>
</dbReference>
<feature type="binding site" evidence="8">
    <location>
        <position position="644"/>
    </location>
    <ligand>
        <name>S-adenosyl-L-methionine</name>
        <dbReference type="ChEBI" id="CHEBI:59789"/>
    </ligand>
</feature>
<dbReference type="GO" id="GO:0031314">
    <property type="term" value="C:extrinsic component of mitochondrial inner membrane"/>
    <property type="evidence" value="ECO:0007669"/>
    <property type="project" value="UniProtKB-UniRule"/>
</dbReference>
<dbReference type="CDD" id="cd02188">
    <property type="entry name" value="gamma_tubulin"/>
    <property type="match status" value="1"/>
</dbReference>
<comment type="catalytic activity">
    <reaction evidence="8">
        <text>a 3,4-dihydroxy-5-(all-trans-polyprenyl)benzoate + S-adenosyl-L-methionine = a 4-hydroxy-3-methoxy-5-(all-trans-polyprenyl)benzoate + S-adenosyl-L-homocysteine + H(+)</text>
        <dbReference type="Rhea" id="RHEA:44452"/>
        <dbReference type="Rhea" id="RHEA-COMP:10930"/>
        <dbReference type="Rhea" id="RHEA-COMP:10931"/>
        <dbReference type="ChEBI" id="CHEBI:15378"/>
        <dbReference type="ChEBI" id="CHEBI:57856"/>
        <dbReference type="ChEBI" id="CHEBI:59789"/>
        <dbReference type="ChEBI" id="CHEBI:64694"/>
        <dbReference type="ChEBI" id="CHEBI:84443"/>
        <dbReference type="EC" id="2.1.1.114"/>
    </reaction>
</comment>
<keyword evidence="4" id="KW-0493">Microtubule</keyword>
<dbReference type="Pfam" id="PF03953">
    <property type="entry name" value="Tubulin_C"/>
    <property type="match status" value="1"/>
</dbReference>
<keyword evidence="8" id="KW-0999">Mitochondrion inner membrane</keyword>
<comment type="catalytic activity">
    <reaction evidence="8">
        <text>a 3-demethylubiquinone + S-adenosyl-L-methionine = a ubiquinone + S-adenosyl-L-homocysteine</text>
        <dbReference type="Rhea" id="RHEA:81215"/>
        <dbReference type="Rhea" id="RHEA-COMP:9565"/>
        <dbReference type="Rhea" id="RHEA-COMP:19654"/>
        <dbReference type="ChEBI" id="CHEBI:16389"/>
        <dbReference type="ChEBI" id="CHEBI:57856"/>
        <dbReference type="ChEBI" id="CHEBI:59789"/>
        <dbReference type="ChEBI" id="CHEBI:231825"/>
    </reaction>
</comment>
<dbReference type="GO" id="GO:0061542">
    <property type="term" value="F:3-demethylubiquinol 3-O-methyltransferase activity"/>
    <property type="evidence" value="ECO:0007669"/>
    <property type="project" value="UniProtKB-UniRule"/>
</dbReference>
<evidence type="ECO:0000313" key="14">
    <source>
        <dbReference type="Proteomes" id="UP000310708"/>
    </source>
</evidence>
<evidence type="ECO:0000256" key="8">
    <source>
        <dbReference type="HAMAP-Rule" id="MF_03190"/>
    </source>
</evidence>
<dbReference type="InterPro" id="IPR037103">
    <property type="entry name" value="Tubulin/FtsZ-like_C"/>
</dbReference>
<dbReference type="InterPro" id="IPR002454">
    <property type="entry name" value="Gamma_tubulin"/>
</dbReference>
<dbReference type="GO" id="GO:0005816">
    <property type="term" value="C:spindle pole body"/>
    <property type="evidence" value="ECO:0007669"/>
    <property type="project" value="UniProtKB-SubCell"/>
</dbReference>
<evidence type="ECO:0000259" key="10">
    <source>
        <dbReference type="SMART" id="SM00865"/>
    </source>
</evidence>
<dbReference type="GO" id="GO:0031122">
    <property type="term" value="P:cytoplasmic microtubule organization"/>
    <property type="evidence" value="ECO:0007669"/>
    <property type="project" value="InterPro"/>
</dbReference>
<dbReference type="InterPro" id="IPR036525">
    <property type="entry name" value="Tubulin/FtsZ_GTPase_sf"/>
</dbReference>
<comment type="subunit">
    <text evidence="8">Component of a multi-subunit COQ enzyme complex, composed of at least COQ3, COQ4, COQ5, COQ6, COQ7 and COQ9.</text>
</comment>
<dbReference type="CDD" id="cd02440">
    <property type="entry name" value="AdoMet_MTases"/>
    <property type="match status" value="1"/>
</dbReference>
<dbReference type="UniPathway" id="UPA00232"/>
<dbReference type="EC" id="2.1.1.64" evidence="8"/>
<dbReference type="InterPro" id="IPR010233">
    <property type="entry name" value="UbiG_MeTrfase"/>
</dbReference>
<dbReference type="Gene3D" id="3.40.50.1440">
    <property type="entry name" value="Tubulin/FtsZ, GTPase domain"/>
    <property type="match status" value="1"/>
</dbReference>
<dbReference type="GO" id="GO:0000278">
    <property type="term" value="P:mitotic cell cycle"/>
    <property type="evidence" value="ECO:0007669"/>
    <property type="project" value="UniProtKB-ARBA"/>
</dbReference>
<keyword evidence="7" id="KW-0206">Cytoskeleton</keyword>
<dbReference type="PANTHER" id="PTHR11588">
    <property type="entry name" value="TUBULIN"/>
    <property type="match status" value="1"/>
</dbReference>
<keyword evidence="6" id="KW-0342">GTP-binding</keyword>
<keyword evidence="8" id="KW-0831">Ubiquinone biosynthesis</keyword>
<evidence type="ECO:0000256" key="2">
    <source>
        <dbReference type="ARBA" id="ARBA00009636"/>
    </source>
</evidence>
<evidence type="ECO:0000256" key="3">
    <source>
        <dbReference type="ARBA" id="ARBA00022490"/>
    </source>
</evidence>
<dbReference type="GO" id="GO:0005874">
    <property type="term" value="C:microtubule"/>
    <property type="evidence" value="ECO:0007669"/>
    <property type="project" value="UniProtKB-KW"/>
</dbReference>
<evidence type="ECO:0000256" key="4">
    <source>
        <dbReference type="ARBA" id="ARBA00022701"/>
    </source>
</evidence>
<dbReference type="InterPro" id="IPR008280">
    <property type="entry name" value="Tub_FtsZ_C"/>
</dbReference>
<feature type="binding site" evidence="8">
    <location>
        <position position="648"/>
    </location>
    <ligand>
        <name>Mg(2+)</name>
        <dbReference type="ChEBI" id="CHEBI:18420"/>
    </ligand>
</feature>
<comment type="caution">
    <text evidence="11">The sequence shown here is derived from an EMBL/GenBank/DDBJ whole genome shotgun (WGS) entry which is preliminary data.</text>
</comment>
<dbReference type="SMART" id="SM00865">
    <property type="entry name" value="Tubulin_C"/>
    <property type="match status" value="1"/>
</dbReference>
<sequence length="790" mass="89511">MGRELITLQAGQAGNAIGHSFWQQLCQEHGISQDGTLEDYAQDAGFDRKDVFFYQADDDHYIPRSILVDLEPRVINNILSSPFANLYNPENIYVSQDGGGAANNWAMGYHAAERIYDEVFDMIDREADGSDSLEGFMLLHSIAGGTGSGLGSFLLERLNDRFPKKLIQTYSVFPNNQETSDVVVQPYNSILALKRLVNHADSVVVLDNAALSRIAADRLHVQNPSFSQTNQLVSTVMSASTTTLRYPGYMNNDLSSIIASLIPTPRCHFLMTSFTPFTSDQIEKAKSIRKTTVLDVMRRLLQPKNRMVSAPTSKTSCYISLLNIIQGDVDPTDVHKSLLRIRERQLANFIPWGPASIQVALTRKSPYVPSSHRVNGLMLANHTSIASLFKRVRDQYDRLMKRNAFLEPYKRERMFSNNMDEFHDSREVVQDMIDEYQVSYLTPKFLLTKRTSRHQKDLIIQNITHIKMIINNKLVRFYMITRSIINKLKNTNKLFNKYLSTVNKNEVDFFSKLSKHWWDESGEFGLLHKMNGPRVQFILERIEETKKEDFLRNNITINSTTPGRDLEGIKALDIGCGGGLLSETLSRLGATTTGIDVTESNVKMAKLHSEQDPYFTPDRLDYQYIAAEDLAKQGEEKFDVVCAMEVIEHVDKPAEFLKTCSKLVKPGGHLFLSTISRTSFAKLLTITMAEDVLGLVSKGTHSHEKYIKPIELANYFKDEIKWFSHSDSAIDGGGFSSLIGSSPILNRLEGQIRGIAYIPWQKRWVLFDEGTPASTLCNYVFWARKPMNQI</sequence>
<feature type="binding site" evidence="8">
    <location>
        <position position="649"/>
    </location>
    <ligand>
        <name>Mg(2+)</name>
        <dbReference type="ChEBI" id="CHEBI:18420"/>
    </ligand>
</feature>
<dbReference type="SUPFAM" id="SSF52490">
    <property type="entry name" value="Tubulin nucleotide-binding domain-like"/>
    <property type="match status" value="1"/>
</dbReference>
<dbReference type="GO" id="GO:0000930">
    <property type="term" value="C:gamma-tubulin complex"/>
    <property type="evidence" value="ECO:0007669"/>
    <property type="project" value="InterPro"/>
</dbReference>
<keyword evidence="3" id="KW-0963">Cytoplasm</keyword>
<dbReference type="SMART" id="SM00864">
    <property type="entry name" value="Tubulin"/>
    <property type="match status" value="1"/>
</dbReference>
<evidence type="ECO:0000256" key="5">
    <source>
        <dbReference type="ARBA" id="ARBA00022741"/>
    </source>
</evidence>
<accession>A0A4T0PL64</accession>
<keyword evidence="5" id="KW-0547">Nucleotide-binding</keyword>
<feature type="binding site" evidence="8">
    <location>
        <position position="596"/>
    </location>
    <ligand>
        <name>S-adenosyl-L-methionine</name>
        <dbReference type="ChEBI" id="CHEBI:59789"/>
    </ligand>
</feature>
<keyword evidence="8" id="KW-0472">Membrane</keyword>
<dbReference type="GO" id="GO:0032259">
    <property type="term" value="P:methylation"/>
    <property type="evidence" value="ECO:0007669"/>
    <property type="project" value="UniProtKB-KW"/>
</dbReference>
<evidence type="ECO:0000256" key="1">
    <source>
        <dbReference type="ARBA" id="ARBA00004317"/>
    </source>
</evidence>
<dbReference type="InterPro" id="IPR003008">
    <property type="entry name" value="Tubulin_FtsZ_GTPase"/>
</dbReference>
<dbReference type="Gene3D" id="1.10.287.600">
    <property type="entry name" value="Helix hairpin bin"/>
    <property type="match status" value="1"/>
</dbReference>
<dbReference type="PRINTS" id="PR01161">
    <property type="entry name" value="TUBULIN"/>
</dbReference>
<dbReference type="GO" id="GO:0007020">
    <property type="term" value="P:microtubule nucleation"/>
    <property type="evidence" value="ECO:0007669"/>
    <property type="project" value="InterPro"/>
</dbReference>
<comment type="subcellular location">
    <subcellularLocation>
        <location evidence="1">Cytoplasm</location>
        <location evidence="1">Cytoskeleton</location>
        <location evidence="1">Microtubule organizing center</location>
        <location evidence="1">Spindle pole body</location>
    </subcellularLocation>
    <subcellularLocation>
        <location evidence="8">Mitochondrion inner membrane</location>
        <topology evidence="8">Peripheral membrane protein</topology>
        <orientation evidence="8">Matrix side</orientation>
    </subcellularLocation>
</comment>
<dbReference type="Gene3D" id="3.40.50.150">
    <property type="entry name" value="Vaccinia Virus protein VP39"/>
    <property type="match status" value="1"/>
</dbReference>
<dbReference type="GO" id="GO:0010420">
    <property type="term" value="F:polyprenyldihydroxybenzoate methyltransferase activity"/>
    <property type="evidence" value="ECO:0007669"/>
    <property type="project" value="UniProtKB-UniRule"/>
</dbReference>
<dbReference type="SUPFAM" id="SSF53335">
    <property type="entry name" value="S-adenosyl-L-methionine-dependent methyltransferases"/>
    <property type="match status" value="1"/>
</dbReference>
<protein>
    <recommendedName>
        <fullName evidence="8">Ubiquinone biosynthesis O-methyltransferase, mitochondrial</fullName>
    </recommendedName>
    <alternativeName>
        <fullName evidence="8">3-demethylubiquinol 3-O-methyltransferase</fullName>
        <ecNumber evidence="8">2.1.1.64</ecNumber>
    </alternativeName>
    <alternativeName>
        <fullName evidence="8">3-demethylubiquinone 3-O-methyltransferase</fullName>
        <ecNumber evidence="8">2.1.1.-</ecNumber>
    </alternativeName>
    <alternativeName>
        <fullName evidence="8">Polyprenyldihydroxybenzoate methyltransferase</fullName>
        <ecNumber evidence="8">2.1.1.114</ecNumber>
    </alternativeName>
</protein>
<dbReference type="InterPro" id="IPR000217">
    <property type="entry name" value="Tubulin"/>
</dbReference>
<organism evidence="11 13">
    <name type="scientific">Wallemia mellicola</name>
    <dbReference type="NCBI Taxonomy" id="1708541"/>
    <lineage>
        <taxon>Eukaryota</taxon>
        <taxon>Fungi</taxon>
        <taxon>Dikarya</taxon>
        <taxon>Basidiomycota</taxon>
        <taxon>Wallemiomycotina</taxon>
        <taxon>Wallemiomycetes</taxon>
        <taxon>Wallemiales</taxon>
        <taxon>Wallemiaceae</taxon>
        <taxon>Wallemia</taxon>
    </lineage>
</organism>
<comment type="pathway">
    <text evidence="8">Cofactor biosynthesis; ubiquinone biosynthesis.</text>
</comment>
<evidence type="ECO:0000313" key="13">
    <source>
        <dbReference type="Proteomes" id="UP000305647"/>
    </source>
</evidence>
<evidence type="ECO:0000259" key="9">
    <source>
        <dbReference type="SMART" id="SM00864"/>
    </source>
</evidence>
<dbReference type="InterPro" id="IPR023123">
    <property type="entry name" value="Tubulin_C"/>
</dbReference>